<reference evidence="3 4" key="1">
    <citation type="submission" date="2017-03" db="EMBL/GenBank/DDBJ databases">
        <title>Genomes of endolithic fungi from Antarctica.</title>
        <authorList>
            <person name="Coleine C."/>
            <person name="Masonjones S."/>
            <person name="Stajich J.E."/>
        </authorList>
    </citation>
    <scope>NUCLEOTIDE SEQUENCE [LARGE SCALE GENOMIC DNA]</scope>
    <source>
        <strain evidence="3 4">CCFEE 5311</strain>
    </source>
</reference>
<feature type="signal peptide" evidence="2">
    <location>
        <begin position="1"/>
        <end position="20"/>
    </location>
</feature>
<feature type="region of interest" description="Disordered" evidence="1">
    <location>
        <begin position="127"/>
        <end position="157"/>
    </location>
</feature>
<proteinExistence type="predicted"/>
<accession>A0A4V5N7E5</accession>
<dbReference type="InterPro" id="IPR053228">
    <property type="entry name" value="Stereospecific_Lipase"/>
</dbReference>
<gene>
    <name evidence="3" type="ORF">B0A54_08588</name>
</gene>
<evidence type="ECO:0000256" key="1">
    <source>
        <dbReference type="SAM" id="MobiDB-lite"/>
    </source>
</evidence>
<dbReference type="EMBL" id="NAJP01000040">
    <property type="protein sequence ID" value="TKA39279.1"/>
    <property type="molecule type" value="Genomic_DNA"/>
</dbReference>
<dbReference type="Proteomes" id="UP000310066">
    <property type="component" value="Unassembled WGS sequence"/>
</dbReference>
<sequence length="443" mass="45699">MKSFVLISAFTGALIQHTVAAPTPTQIEAGLDGRGVAGGFLGVVGTAISNLSNLGPSGTGTANYNSALSYLKTITPTATPTSPQQALVALSSIYEASPTPNNLYAAIGEYIAAGLTTTNLTTALSALEASPSGPNSETNSNSKNPSPPIYPKANSTDAPYDLPEARLRAAIHTPFTFQYGKAGAPQPVILVPGTGNTGYLTFRGSYIPLLTGSALGEPVWLNIPGYLLNDAQTNAEYVAYAINYISAFSAHTRSKVTDHVAFSPDHHGTVLANFLALGEPQPPSVLQQEYTSTFISTLRRGGGDSAYVPTTTVYSGFLDEVVEPQQGSGASAFLGDARGVGVTNNEVQTICAGQPAGGFFTHEGVLYNALGYALAVDALSHAGPGQASRLDLASVCASYLTPGLDLNDFLLTEDSIAIAGVAILVYPGKVVAEPAIKSYAVSS</sequence>
<dbReference type="PANTHER" id="PTHR37574">
    <property type="entry name" value="LIPASE B"/>
    <property type="match status" value="1"/>
</dbReference>
<dbReference type="AlphaFoldDB" id="A0A4V5N7E5"/>
<feature type="compositionally biased region" description="Polar residues" evidence="1">
    <location>
        <begin position="132"/>
        <end position="144"/>
    </location>
</feature>
<keyword evidence="2" id="KW-0732">Signal</keyword>
<dbReference type="STRING" id="329885.A0A4V5N7E5"/>
<dbReference type="PANTHER" id="PTHR37574:SF1">
    <property type="entry name" value="LIPASE B"/>
    <property type="match status" value="1"/>
</dbReference>
<dbReference type="InterPro" id="IPR029058">
    <property type="entry name" value="AB_hydrolase_fold"/>
</dbReference>
<evidence type="ECO:0000256" key="2">
    <source>
        <dbReference type="SAM" id="SignalP"/>
    </source>
</evidence>
<feature type="chain" id="PRO_5020257472" evidence="2">
    <location>
        <begin position="21"/>
        <end position="443"/>
    </location>
</feature>
<name>A0A4V5N7E5_9PEZI</name>
<organism evidence="3 4">
    <name type="scientific">Friedmanniomyces endolithicus</name>
    <dbReference type="NCBI Taxonomy" id="329885"/>
    <lineage>
        <taxon>Eukaryota</taxon>
        <taxon>Fungi</taxon>
        <taxon>Dikarya</taxon>
        <taxon>Ascomycota</taxon>
        <taxon>Pezizomycotina</taxon>
        <taxon>Dothideomycetes</taxon>
        <taxon>Dothideomycetidae</taxon>
        <taxon>Mycosphaerellales</taxon>
        <taxon>Teratosphaeriaceae</taxon>
        <taxon>Friedmanniomyces</taxon>
    </lineage>
</organism>
<evidence type="ECO:0000313" key="3">
    <source>
        <dbReference type="EMBL" id="TKA39279.1"/>
    </source>
</evidence>
<dbReference type="Gene3D" id="3.40.50.1820">
    <property type="entry name" value="alpha/beta hydrolase"/>
    <property type="match status" value="2"/>
</dbReference>
<protein>
    <submittedName>
        <fullName evidence="3">Uncharacterized protein</fullName>
    </submittedName>
</protein>
<dbReference type="OrthoDB" id="4605274at2759"/>
<evidence type="ECO:0000313" key="4">
    <source>
        <dbReference type="Proteomes" id="UP000310066"/>
    </source>
</evidence>
<comment type="caution">
    <text evidence="3">The sequence shown here is derived from an EMBL/GenBank/DDBJ whole genome shotgun (WGS) entry which is preliminary data.</text>
</comment>